<reference evidence="1 2" key="1">
    <citation type="submission" date="2022-03" db="EMBL/GenBank/DDBJ databases">
        <authorList>
            <person name="Jo J.-H."/>
            <person name="Im W.-T."/>
        </authorList>
    </citation>
    <scope>NUCLEOTIDE SEQUENCE [LARGE SCALE GENOMIC DNA]</scope>
    <source>
        <strain evidence="1 2">SM33</strain>
    </source>
</reference>
<accession>A0ABS9VPY2</accession>
<proteinExistence type="predicted"/>
<dbReference type="EMBL" id="JAKZHW010000002">
    <property type="protein sequence ID" value="MCH8617018.1"/>
    <property type="molecule type" value="Genomic_DNA"/>
</dbReference>
<keyword evidence="2" id="KW-1185">Reference proteome</keyword>
<name>A0ABS9VPY2_9SPHN</name>
<dbReference type="RefSeq" id="WP_241447895.1">
    <property type="nucleotide sequence ID" value="NZ_JAKZHW010000002.1"/>
</dbReference>
<evidence type="ECO:0008006" key="3">
    <source>
        <dbReference type="Google" id="ProtNLM"/>
    </source>
</evidence>
<dbReference type="Proteomes" id="UP001203058">
    <property type="component" value="Unassembled WGS sequence"/>
</dbReference>
<protein>
    <recommendedName>
        <fullName evidence="3">DUF4034 domain-containing protein</fullName>
    </recommendedName>
</protein>
<evidence type="ECO:0000313" key="1">
    <source>
        <dbReference type="EMBL" id="MCH8617018.1"/>
    </source>
</evidence>
<evidence type="ECO:0000313" key="2">
    <source>
        <dbReference type="Proteomes" id="UP001203058"/>
    </source>
</evidence>
<comment type="caution">
    <text evidence="1">The sequence shown here is derived from an EMBL/GenBank/DDBJ whole genome shotgun (WGS) entry which is preliminary data.</text>
</comment>
<gene>
    <name evidence="1" type="ORF">LZ016_13030</name>
</gene>
<organism evidence="1 2">
    <name type="scientific">Sphingomonas telluris</name>
    <dbReference type="NCBI Taxonomy" id="2907998"/>
    <lineage>
        <taxon>Bacteria</taxon>
        <taxon>Pseudomonadati</taxon>
        <taxon>Pseudomonadota</taxon>
        <taxon>Alphaproteobacteria</taxon>
        <taxon>Sphingomonadales</taxon>
        <taxon>Sphingomonadaceae</taxon>
        <taxon>Sphingomonas</taxon>
    </lineage>
</organism>
<sequence>MRFLILLGSFLLGFAWRHSDELHAMVVGTPQETPEERAEIMQIPAVSSANELESRKAFMEEVHRAIVDRDFSWLSAREFSLRQGGNRTDDGVWKLELFYNSMWWLGNMNTPDCTDPAAEFLAEWRIASPSSPAPFIVSAQRLLDKGWCYRGSGYAKNVNISAWKPFSEYVDAAHEMLARHKDVASQDPQYYAVMASIYVAQGRSEGDFQNLMDEAVAKEPYYYPLYQEAFRYYEPQWFGSYKDEEAVAQFAADQTQAKERTSAFARVYWHAMSCGCMPPTVVINKKALRRAMHDLVELYPTAWNVSHMARLACQIEDGELANSYFEALPAGDEGKAGWSDWGGIDVPQWQACRTSAGLPANA</sequence>